<dbReference type="PANTHER" id="PTHR36034">
    <property type="entry name" value="EXPRESSED PROTEIN"/>
    <property type="match status" value="1"/>
</dbReference>
<sequence>WRPRTSRDIMISVASEMSGESPGPYERNSQLAVQVLTLQASNLTSEDLTLTVLAPASFISPPSVVSLSSPTTPMSPFIGFTEFLGRINDDGKPQTVSTNDDVIPSSGLSCTHLWLQSRVPLGCIPSQSTATIKLELLPLTDGTITLDSLQIDVKEKDSNSPSSRVYLTSLEPSKHRNSEGIKASEGLVLHMLTSEGH</sequence>
<dbReference type="EMBL" id="LXQA010024258">
    <property type="protein sequence ID" value="MCH93140.1"/>
    <property type="molecule type" value="Genomic_DNA"/>
</dbReference>
<proteinExistence type="predicted"/>
<evidence type="ECO:0000313" key="1">
    <source>
        <dbReference type="EMBL" id="MCH93140.1"/>
    </source>
</evidence>
<organism evidence="1 2">
    <name type="scientific">Trifolium medium</name>
    <dbReference type="NCBI Taxonomy" id="97028"/>
    <lineage>
        <taxon>Eukaryota</taxon>
        <taxon>Viridiplantae</taxon>
        <taxon>Streptophyta</taxon>
        <taxon>Embryophyta</taxon>
        <taxon>Tracheophyta</taxon>
        <taxon>Spermatophyta</taxon>
        <taxon>Magnoliopsida</taxon>
        <taxon>eudicotyledons</taxon>
        <taxon>Gunneridae</taxon>
        <taxon>Pentapetalae</taxon>
        <taxon>rosids</taxon>
        <taxon>fabids</taxon>
        <taxon>Fabales</taxon>
        <taxon>Fabaceae</taxon>
        <taxon>Papilionoideae</taxon>
        <taxon>50 kb inversion clade</taxon>
        <taxon>NPAAA clade</taxon>
        <taxon>Hologalegina</taxon>
        <taxon>IRL clade</taxon>
        <taxon>Trifolieae</taxon>
        <taxon>Trifolium</taxon>
    </lineage>
</organism>
<keyword evidence="2" id="KW-1185">Reference proteome</keyword>
<protein>
    <submittedName>
        <fullName evidence="1">Uncharacterized protein</fullName>
    </submittedName>
</protein>
<feature type="non-terminal residue" evidence="1">
    <location>
        <position position="1"/>
    </location>
</feature>
<dbReference type="AlphaFoldDB" id="A0A392N014"/>
<dbReference type="Proteomes" id="UP000265520">
    <property type="component" value="Unassembled WGS sequence"/>
</dbReference>
<gene>
    <name evidence="1" type="ORF">A2U01_0014088</name>
</gene>
<evidence type="ECO:0000313" key="2">
    <source>
        <dbReference type="Proteomes" id="UP000265520"/>
    </source>
</evidence>
<dbReference type="PANTHER" id="PTHR36034:SF2">
    <property type="entry name" value="EXPRESSED PROTEIN"/>
    <property type="match status" value="1"/>
</dbReference>
<reference evidence="1 2" key="1">
    <citation type="journal article" date="2018" name="Front. Plant Sci.">
        <title>Red Clover (Trifolium pratense) and Zigzag Clover (T. medium) - A Picture of Genomic Similarities and Differences.</title>
        <authorList>
            <person name="Dluhosova J."/>
            <person name="Istvanek J."/>
            <person name="Nedelnik J."/>
            <person name="Repkova J."/>
        </authorList>
    </citation>
    <scope>NUCLEOTIDE SEQUENCE [LARGE SCALE GENOMIC DNA]</scope>
    <source>
        <strain evidence="2">cv. 10/8</strain>
        <tissue evidence="1">Leaf</tissue>
    </source>
</reference>
<accession>A0A392N014</accession>
<name>A0A392N014_9FABA</name>
<comment type="caution">
    <text evidence="1">The sequence shown here is derived from an EMBL/GenBank/DDBJ whole genome shotgun (WGS) entry which is preliminary data.</text>
</comment>